<keyword evidence="14" id="KW-0067">ATP-binding</keyword>
<dbReference type="EC" id="2.7.1.156" evidence="8"/>
<dbReference type="EMBL" id="BA000039">
    <property type="protein sequence ID" value="BAC08657.1"/>
    <property type="molecule type" value="Genomic_DNA"/>
</dbReference>
<dbReference type="eggNOG" id="COG2087">
    <property type="taxonomic scope" value="Bacteria"/>
</dbReference>
<dbReference type="Gene3D" id="3.40.50.300">
    <property type="entry name" value="P-loop containing nucleotide triphosphate hydrolases"/>
    <property type="match status" value="1"/>
</dbReference>
<dbReference type="GO" id="GO:0005525">
    <property type="term" value="F:GTP binding"/>
    <property type="evidence" value="ECO:0007669"/>
    <property type="project" value="UniProtKB-KW"/>
</dbReference>
<evidence type="ECO:0000256" key="14">
    <source>
        <dbReference type="ARBA" id="ARBA00022840"/>
    </source>
</evidence>
<protein>
    <recommendedName>
        <fullName evidence="16">Adenosylcobinamide kinase</fullName>
        <ecNumber evidence="8">2.7.1.156</ecNumber>
        <ecNumber evidence="9">2.7.7.62</ecNumber>
    </recommendedName>
    <alternativeName>
        <fullName evidence="17">Adenosylcobinamide-phosphate guanylyltransferase</fullName>
    </alternativeName>
</protein>
<evidence type="ECO:0000256" key="10">
    <source>
        <dbReference type="ARBA" id="ARBA00022573"/>
    </source>
</evidence>
<dbReference type="Proteomes" id="UP000000440">
    <property type="component" value="Chromosome"/>
</dbReference>
<keyword evidence="15 19" id="KW-0342">GTP-binding</keyword>
<name>Q8DJW6_THEVB</name>
<comment type="function">
    <text evidence="4">Catalyzes ATP-dependent phosphorylation of adenosylcobinamide and addition of GMP to adenosylcobinamide phosphate.</text>
</comment>
<dbReference type="GO" id="GO:0043752">
    <property type="term" value="F:adenosylcobinamide kinase activity"/>
    <property type="evidence" value="ECO:0007669"/>
    <property type="project" value="UniProtKB-EC"/>
</dbReference>
<dbReference type="RefSeq" id="WP_011056947.1">
    <property type="nucleotide sequence ID" value="NC_004113.1"/>
</dbReference>
<feature type="binding site" evidence="19">
    <location>
        <begin position="53"/>
        <end position="56"/>
    </location>
    <ligand>
        <name>GTP</name>
        <dbReference type="ChEBI" id="CHEBI:37565"/>
    </ligand>
</feature>
<evidence type="ECO:0000256" key="16">
    <source>
        <dbReference type="ARBA" id="ARBA00029570"/>
    </source>
</evidence>
<sequence length="188" mass="20540">MPNHVLVTGPTRSGKSEWAEALAAQSKQPVIYIATAIASPEDMEWLQRIQQHRARRPAAWELRDCPLELAALVRDLPPNHCALVDSLGTWVANCLDQSQDQWQATVAELLASVQACAAQLILVAEEVGWGVVPASVSGRCFRDRLGALCQQLSPLMTEVYLVTAGFALPLHQWGIGLKPLRDQLDAQG</sequence>
<keyword evidence="21" id="KW-1185">Reference proteome</keyword>
<dbReference type="GO" id="GO:0005524">
    <property type="term" value="F:ATP binding"/>
    <property type="evidence" value="ECO:0007669"/>
    <property type="project" value="UniProtKB-KW"/>
</dbReference>
<dbReference type="InterPro" id="IPR027417">
    <property type="entry name" value="P-loop_NTPase"/>
</dbReference>
<dbReference type="InterPro" id="IPR003203">
    <property type="entry name" value="CobU/CobP"/>
</dbReference>
<evidence type="ECO:0000313" key="20">
    <source>
        <dbReference type="EMBL" id="BAC08657.1"/>
    </source>
</evidence>
<comment type="similarity">
    <text evidence="7">Belongs to the CobU/CobP family.</text>
</comment>
<evidence type="ECO:0000256" key="6">
    <source>
        <dbReference type="ARBA" id="ARBA00005159"/>
    </source>
</evidence>
<keyword evidence="11" id="KW-0808">Transferase</keyword>
<evidence type="ECO:0000256" key="9">
    <source>
        <dbReference type="ARBA" id="ARBA00012523"/>
    </source>
</evidence>
<dbReference type="PATRIC" id="fig|197221.4.peg.1158"/>
<dbReference type="PANTHER" id="PTHR34848:SF1">
    <property type="entry name" value="BIFUNCTIONAL ADENOSYLCOBALAMIN BIOSYNTHESIS PROTEIN COBU"/>
    <property type="match status" value="1"/>
</dbReference>
<feature type="binding site" evidence="19">
    <location>
        <begin position="34"/>
        <end position="36"/>
    </location>
    <ligand>
        <name>GTP</name>
        <dbReference type="ChEBI" id="CHEBI:37565"/>
    </ligand>
</feature>
<comment type="catalytic activity">
    <reaction evidence="2">
        <text>adenosylcob(III)inamide phosphate + GTP + H(+) = adenosylcob(III)inamide-GDP + diphosphate</text>
        <dbReference type="Rhea" id="RHEA:22712"/>
        <dbReference type="ChEBI" id="CHEBI:15378"/>
        <dbReference type="ChEBI" id="CHEBI:33019"/>
        <dbReference type="ChEBI" id="CHEBI:37565"/>
        <dbReference type="ChEBI" id="CHEBI:58502"/>
        <dbReference type="ChEBI" id="CHEBI:60487"/>
        <dbReference type="EC" id="2.7.7.62"/>
    </reaction>
</comment>
<evidence type="ECO:0000256" key="7">
    <source>
        <dbReference type="ARBA" id="ARBA00007490"/>
    </source>
</evidence>
<dbReference type="NCBIfam" id="NF004469">
    <property type="entry name" value="PRK05800.1"/>
    <property type="match status" value="1"/>
</dbReference>
<feature type="active site" description="GMP-histidine intermediate" evidence="18">
    <location>
        <position position="52"/>
    </location>
</feature>
<evidence type="ECO:0000256" key="12">
    <source>
        <dbReference type="ARBA" id="ARBA00022741"/>
    </source>
</evidence>
<evidence type="ECO:0000256" key="2">
    <source>
        <dbReference type="ARBA" id="ARBA00000711"/>
    </source>
</evidence>
<evidence type="ECO:0000256" key="15">
    <source>
        <dbReference type="ARBA" id="ARBA00023134"/>
    </source>
</evidence>
<keyword evidence="10" id="KW-0169">Cobalamin biosynthesis</keyword>
<comment type="catalytic activity">
    <reaction evidence="3">
        <text>adenosylcob(III)inamide + GTP = adenosylcob(III)inamide phosphate + GDP + H(+)</text>
        <dbReference type="Rhea" id="RHEA:15765"/>
        <dbReference type="ChEBI" id="CHEBI:2480"/>
        <dbReference type="ChEBI" id="CHEBI:15378"/>
        <dbReference type="ChEBI" id="CHEBI:37565"/>
        <dbReference type="ChEBI" id="CHEBI:58189"/>
        <dbReference type="ChEBI" id="CHEBI:58502"/>
        <dbReference type="EC" id="2.7.1.156"/>
    </reaction>
</comment>
<evidence type="ECO:0000256" key="1">
    <source>
        <dbReference type="ARBA" id="ARBA00000312"/>
    </source>
</evidence>
<comment type="pathway">
    <text evidence="5">Cofactor biosynthesis; adenosylcobalamin biosynthesis; adenosylcobalamin from cob(II)yrinate a,c-diamide: step 6/7.</text>
</comment>
<evidence type="ECO:0000256" key="11">
    <source>
        <dbReference type="ARBA" id="ARBA00022679"/>
    </source>
</evidence>
<organism evidence="20 21">
    <name type="scientific">Thermosynechococcus vestitus (strain NIES-2133 / IAM M-273 / BP-1)</name>
    <dbReference type="NCBI Taxonomy" id="197221"/>
    <lineage>
        <taxon>Bacteria</taxon>
        <taxon>Bacillati</taxon>
        <taxon>Cyanobacteriota</taxon>
        <taxon>Cyanophyceae</taxon>
        <taxon>Acaryochloridales</taxon>
        <taxon>Thermosynechococcaceae</taxon>
        <taxon>Thermosynechococcus</taxon>
    </lineage>
</organism>
<evidence type="ECO:0000256" key="8">
    <source>
        <dbReference type="ARBA" id="ARBA00012016"/>
    </source>
</evidence>
<dbReference type="SUPFAM" id="SSF52540">
    <property type="entry name" value="P-loop containing nucleoside triphosphate hydrolases"/>
    <property type="match status" value="1"/>
</dbReference>
<keyword evidence="12 19" id="KW-0547">Nucleotide-binding</keyword>
<dbReference type="KEGG" id="tel:tll1104"/>
<dbReference type="GO" id="GO:0009236">
    <property type="term" value="P:cobalamin biosynthetic process"/>
    <property type="evidence" value="ECO:0007669"/>
    <property type="project" value="UniProtKB-UniPathway"/>
</dbReference>
<dbReference type="GO" id="GO:0008820">
    <property type="term" value="F:cobinamide phosphate guanylyltransferase activity"/>
    <property type="evidence" value="ECO:0007669"/>
    <property type="project" value="UniProtKB-EC"/>
</dbReference>
<dbReference type="EC" id="2.7.7.62" evidence="9"/>
<dbReference type="UniPathway" id="UPA00148">
    <property type="reaction ID" value="UER00236"/>
</dbReference>
<evidence type="ECO:0000256" key="5">
    <source>
        <dbReference type="ARBA" id="ARBA00004692"/>
    </source>
</evidence>
<dbReference type="Pfam" id="PF02283">
    <property type="entry name" value="CobU"/>
    <property type="match status" value="1"/>
</dbReference>
<feature type="binding site" evidence="19">
    <location>
        <position position="85"/>
    </location>
    <ligand>
        <name>GTP</name>
        <dbReference type="ChEBI" id="CHEBI:37565"/>
    </ligand>
</feature>
<dbReference type="PANTHER" id="PTHR34848">
    <property type="match status" value="1"/>
</dbReference>
<dbReference type="STRING" id="197221.gene:10747700"/>
<evidence type="ECO:0000256" key="4">
    <source>
        <dbReference type="ARBA" id="ARBA00003889"/>
    </source>
</evidence>
<proteinExistence type="inferred from homology"/>
<evidence type="ECO:0000313" key="21">
    <source>
        <dbReference type="Proteomes" id="UP000000440"/>
    </source>
</evidence>
<evidence type="ECO:0000256" key="19">
    <source>
        <dbReference type="PIRSR" id="PIRSR006135-2"/>
    </source>
</evidence>
<evidence type="ECO:0000256" key="18">
    <source>
        <dbReference type="PIRSR" id="PIRSR006135-1"/>
    </source>
</evidence>
<comment type="pathway">
    <text evidence="6">Cofactor biosynthesis; adenosylcobalamin biosynthesis; adenosylcobalamin from cob(II)yrinate a,c-diamide: step 5/7.</text>
</comment>
<keyword evidence="13" id="KW-0418">Kinase</keyword>
<evidence type="ECO:0000256" key="3">
    <source>
        <dbReference type="ARBA" id="ARBA00001522"/>
    </source>
</evidence>
<accession>Q8DJW6</accession>
<dbReference type="PIRSF" id="PIRSF006135">
    <property type="entry name" value="CobU"/>
    <property type="match status" value="1"/>
</dbReference>
<dbReference type="CDD" id="cd00544">
    <property type="entry name" value="CobU"/>
    <property type="match status" value="1"/>
</dbReference>
<dbReference type="EnsemblBacteria" id="BAC08657">
    <property type="protein sequence ID" value="BAC08657"/>
    <property type="gene ID" value="BAC08657"/>
</dbReference>
<evidence type="ECO:0000256" key="17">
    <source>
        <dbReference type="ARBA" id="ARBA00030571"/>
    </source>
</evidence>
<gene>
    <name evidence="20" type="primary">cobP</name>
</gene>
<feature type="binding site" evidence="19">
    <location>
        <begin position="9"/>
        <end position="16"/>
    </location>
    <ligand>
        <name>GTP</name>
        <dbReference type="ChEBI" id="CHEBI:37565"/>
    </ligand>
</feature>
<dbReference type="AlphaFoldDB" id="Q8DJW6"/>
<reference evidence="20 21" key="1">
    <citation type="journal article" date="2002" name="DNA Res.">
        <title>Complete genome structure of the thermophilic cyanobacterium Thermosynechococcus elongatus BP-1.</title>
        <authorList>
            <person name="Nakamura Y."/>
            <person name="Kaneko T."/>
            <person name="Sato S."/>
            <person name="Ikeuchi M."/>
            <person name="Katoh H."/>
            <person name="Sasamoto S."/>
            <person name="Watanabe A."/>
            <person name="Iriguchi M."/>
            <person name="Kawashima K."/>
            <person name="Kimura T."/>
            <person name="Kishida Y."/>
            <person name="Kiyokawa C."/>
            <person name="Kohara M."/>
            <person name="Matsumoto M."/>
            <person name="Matsuno A."/>
            <person name="Nakazaki N."/>
            <person name="Shimpo S."/>
            <person name="Sugimoto M."/>
            <person name="Takeuchi C."/>
            <person name="Yamada M."/>
            <person name="Tabata S."/>
        </authorList>
    </citation>
    <scope>NUCLEOTIDE SEQUENCE [LARGE SCALE GENOMIC DNA]</scope>
    <source>
        <strain evidence="21">IAM M-273 / NIES-2133 / BP-1</strain>
    </source>
</reference>
<comment type="catalytic activity">
    <reaction evidence="1">
        <text>adenosylcob(III)inamide + ATP = adenosylcob(III)inamide phosphate + ADP + H(+)</text>
        <dbReference type="Rhea" id="RHEA:15769"/>
        <dbReference type="ChEBI" id="CHEBI:2480"/>
        <dbReference type="ChEBI" id="CHEBI:15378"/>
        <dbReference type="ChEBI" id="CHEBI:30616"/>
        <dbReference type="ChEBI" id="CHEBI:58502"/>
        <dbReference type="ChEBI" id="CHEBI:456216"/>
        <dbReference type="EC" id="2.7.1.156"/>
    </reaction>
</comment>
<evidence type="ECO:0000256" key="13">
    <source>
        <dbReference type="ARBA" id="ARBA00022777"/>
    </source>
</evidence>